<reference evidence="1 2" key="1">
    <citation type="journal article" date="2015" name="J. Bacteriol.">
        <title>Resources for Genetic and Genomic Analysis of Emerging Pathogen Acinetobacter baumannii.</title>
        <authorList>
            <person name="Gallagher L.A."/>
            <person name="Ramage E."/>
            <person name="Weiss E.J."/>
            <person name="Radey M."/>
            <person name="Hayden H.S."/>
            <person name="Held K.G."/>
            <person name="Huse H.K."/>
            <person name="Zurawski D.V."/>
            <person name="Brittnacher M.J."/>
            <person name="Manoil C."/>
        </authorList>
    </citation>
    <scope>NUCLEOTIDE SEQUENCE [LARGE SCALE GENOMIC DNA]</scope>
    <source>
        <strain evidence="1 2">AB5075-UW</strain>
        <plasmid evidence="1 2">p1AB5075</plasmid>
    </source>
</reference>
<name>A0A0D5YP19_ACIBA</name>
<dbReference type="Proteomes" id="UP000032746">
    <property type="component" value="Plasmid p1AB5075"/>
</dbReference>
<proteinExistence type="predicted"/>
<dbReference type="AlphaFoldDB" id="A0A0D5YP19"/>
<keyword evidence="1" id="KW-0614">Plasmid</keyword>
<evidence type="ECO:0000313" key="2">
    <source>
        <dbReference type="Proteomes" id="UP000032746"/>
    </source>
</evidence>
<geneLocation type="plasmid" evidence="1 2">
    <name>p1AB5075</name>
</geneLocation>
<evidence type="ECO:0000313" key="1">
    <source>
        <dbReference type="EMBL" id="AKA33679.1"/>
    </source>
</evidence>
<dbReference type="EMBL" id="CP008707">
    <property type="protein sequence ID" value="AKA33679.1"/>
    <property type="molecule type" value="Genomic_DNA"/>
</dbReference>
<dbReference type="PATRIC" id="fig|470.1345.peg.3937"/>
<sequence length="40" mass="4767">MGFFKSSVCLDHMITIYKKKVKFKNSTFLVNDLFKDEYAE</sequence>
<accession>A0A0D5YP19</accession>
<organism evidence="1 2">
    <name type="scientific">Acinetobacter baumannii</name>
    <dbReference type="NCBI Taxonomy" id="470"/>
    <lineage>
        <taxon>Bacteria</taxon>
        <taxon>Pseudomonadati</taxon>
        <taxon>Pseudomonadota</taxon>
        <taxon>Gammaproteobacteria</taxon>
        <taxon>Moraxellales</taxon>
        <taxon>Moraxellaceae</taxon>
        <taxon>Acinetobacter</taxon>
        <taxon>Acinetobacter calcoaceticus/baumannii complex</taxon>
    </lineage>
</organism>
<reference evidence="2" key="2">
    <citation type="submission" date="2015-03" db="EMBL/GenBank/DDBJ databases">
        <authorList>
            <person name="Gallagher L.A."/>
            <person name="Hayden H.S."/>
            <person name="Weiss E.J."/>
            <person name="Hager K.R."/>
            <person name="Ramage E."/>
            <person name="Radey M.R."/>
            <person name="Bydalek R."/>
            <person name="Manoil C."/>
            <person name="Miller S.I."/>
            <person name="Brittnacher M.J."/>
        </authorList>
    </citation>
    <scope>NUCLEOTIDE SEQUENCE [LARGE SCALE GENOMIC DNA]</scope>
    <source>
        <strain evidence="2">AB5075-UW</strain>
        <plasmid evidence="2">p1AB5075</plasmid>
    </source>
</reference>
<gene>
    <name evidence="1" type="ORF">ABUW_4123</name>
</gene>
<protein>
    <submittedName>
        <fullName evidence="1">Uncharacterized protein</fullName>
    </submittedName>
</protein>